<protein>
    <submittedName>
        <fullName evidence="1">Uncharacterized protein</fullName>
    </submittedName>
</protein>
<accession>A0A6A6KS56</accession>
<organism evidence="1 2">
    <name type="scientific">Hevea brasiliensis</name>
    <name type="common">Para rubber tree</name>
    <name type="synonym">Siphonia brasiliensis</name>
    <dbReference type="NCBI Taxonomy" id="3981"/>
    <lineage>
        <taxon>Eukaryota</taxon>
        <taxon>Viridiplantae</taxon>
        <taxon>Streptophyta</taxon>
        <taxon>Embryophyta</taxon>
        <taxon>Tracheophyta</taxon>
        <taxon>Spermatophyta</taxon>
        <taxon>Magnoliopsida</taxon>
        <taxon>eudicotyledons</taxon>
        <taxon>Gunneridae</taxon>
        <taxon>Pentapetalae</taxon>
        <taxon>rosids</taxon>
        <taxon>fabids</taxon>
        <taxon>Malpighiales</taxon>
        <taxon>Euphorbiaceae</taxon>
        <taxon>Crotonoideae</taxon>
        <taxon>Micrandreae</taxon>
        <taxon>Hevea</taxon>
    </lineage>
</organism>
<reference evidence="1 2" key="1">
    <citation type="journal article" date="2020" name="Mol. Plant">
        <title>The Chromosome-Based Rubber Tree Genome Provides New Insights into Spurge Genome Evolution and Rubber Biosynthesis.</title>
        <authorList>
            <person name="Liu J."/>
            <person name="Shi C."/>
            <person name="Shi C.C."/>
            <person name="Li W."/>
            <person name="Zhang Q.J."/>
            <person name="Zhang Y."/>
            <person name="Li K."/>
            <person name="Lu H.F."/>
            <person name="Shi C."/>
            <person name="Zhu S.T."/>
            <person name="Xiao Z.Y."/>
            <person name="Nan H."/>
            <person name="Yue Y."/>
            <person name="Zhu X.G."/>
            <person name="Wu Y."/>
            <person name="Hong X.N."/>
            <person name="Fan G.Y."/>
            <person name="Tong Y."/>
            <person name="Zhang D."/>
            <person name="Mao C.L."/>
            <person name="Liu Y.L."/>
            <person name="Hao S.J."/>
            <person name="Liu W.Q."/>
            <person name="Lv M.Q."/>
            <person name="Zhang H.B."/>
            <person name="Liu Y."/>
            <person name="Hu-Tang G.R."/>
            <person name="Wang J.P."/>
            <person name="Wang J.H."/>
            <person name="Sun Y.H."/>
            <person name="Ni S.B."/>
            <person name="Chen W.B."/>
            <person name="Zhang X.C."/>
            <person name="Jiao Y.N."/>
            <person name="Eichler E.E."/>
            <person name="Li G.H."/>
            <person name="Liu X."/>
            <person name="Gao L.Z."/>
        </authorList>
    </citation>
    <scope>NUCLEOTIDE SEQUENCE [LARGE SCALE GENOMIC DNA]</scope>
    <source>
        <strain evidence="2">cv. GT1</strain>
        <tissue evidence="1">Leaf</tissue>
    </source>
</reference>
<dbReference type="AlphaFoldDB" id="A0A6A6KS56"/>
<name>A0A6A6KS56_HEVBR</name>
<proteinExistence type="predicted"/>
<comment type="caution">
    <text evidence="1">The sequence shown here is derived from an EMBL/GenBank/DDBJ whole genome shotgun (WGS) entry which is preliminary data.</text>
</comment>
<dbReference type="EMBL" id="JAAGAX010000015">
    <property type="protein sequence ID" value="KAF2290873.1"/>
    <property type="molecule type" value="Genomic_DNA"/>
</dbReference>
<evidence type="ECO:0000313" key="2">
    <source>
        <dbReference type="Proteomes" id="UP000467840"/>
    </source>
</evidence>
<evidence type="ECO:0000313" key="1">
    <source>
        <dbReference type="EMBL" id="KAF2290873.1"/>
    </source>
</evidence>
<keyword evidence="2" id="KW-1185">Reference proteome</keyword>
<sequence>MEVKKYGIRLVYDQDENEYNLMAGESSHPCDNLGLFNQVLDEPIMVDEHSKLERSHHDCNMAGPSKGGRFDLEEEPFCVYRNSRLKEDLVESEAFSNGLHRARATEKGV</sequence>
<dbReference type="Proteomes" id="UP000467840">
    <property type="component" value="Chromosome 2"/>
</dbReference>
<gene>
    <name evidence="1" type="ORF">GH714_016026</name>
</gene>